<dbReference type="Proteomes" id="UP001652431">
    <property type="component" value="Unassembled WGS sequence"/>
</dbReference>
<organism evidence="2 3">
    <name type="scientific">Dorea acetigenes</name>
    <dbReference type="NCBI Taxonomy" id="2981787"/>
    <lineage>
        <taxon>Bacteria</taxon>
        <taxon>Bacillati</taxon>
        <taxon>Bacillota</taxon>
        <taxon>Clostridia</taxon>
        <taxon>Lachnospirales</taxon>
        <taxon>Lachnospiraceae</taxon>
        <taxon>Dorea</taxon>
    </lineage>
</organism>
<keyword evidence="3" id="KW-1185">Reference proteome</keyword>
<feature type="compositionally biased region" description="Acidic residues" evidence="1">
    <location>
        <begin position="45"/>
        <end position="56"/>
    </location>
</feature>
<sequence length="113" mass="12016">MKKKKILIIMVAVIAVLAIVIAFALNRKSDTSPQADTDSTKEVSTTEEAEDSEEGQDQATASDGTPEPSQEMEVVDESVPADSGSYGELFGDEDGSSGEGASEDELDWSELQE</sequence>
<proteinExistence type="predicted"/>
<accession>A0ABT2RRZ2</accession>
<reference evidence="2 3" key="1">
    <citation type="journal article" date="2021" name="ISME Commun">
        <title>Automated analysis of genomic sequences facilitates high-throughput and comprehensive description of bacteria.</title>
        <authorList>
            <person name="Hitch T.C.A."/>
        </authorList>
    </citation>
    <scope>NUCLEOTIDE SEQUENCE [LARGE SCALE GENOMIC DNA]</scope>
    <source>
        <strain evidence="2 3">Sanger_03</strain>
    </source>
</reference>
<feature type="region of interest" description="Disordered" evidence="1">
    <location>
        <begin position="28"/>
        <end position="113"/>
    </location>
</feature>
<dbReference type="EMBL" id="JAOQJU010000033">
    <property type="protein sequence ID" value="MCU6688041.1"/>
    <property type="molecule type" value="Genomic_DNA"/>
</dbReference>
<gene>
    <name evidence="2" type="ORF">OCV99_16185</name>
</gene>
<evidence type="ECO:0000313" key="2">
    <source>
        <dbReference type="EMBL" id="MCU6688041.1"/>
    </source>
</evidence>
<dbReference type="RefSeq" id="WP_158371880.1">
    <property type="nucleotide sequence ID" value="NZ_JAOQJU010000033.1"/>
</dbReference>
<evidence type="ECO:0000313" key="3">
    <source>
        <dbReference type="Proteomes" id="UP001652431"/>
    </source>
</evidence>
<comment type="caution">
    <text evidence="2">The sequence shown here is derived from an EMBL/GenBank/DDBJ whole genome shotgun (WGS) entry which is preliminary data.</text>
</comment>
<feature type="compositionally biased region" description="Acidic residues" evidence="1">
    <location>
        <begin position="90"/>
        <end position="113"/>
    </location>
</feature>
<name>A0ABT2RRZ2_9FIRM</name>
<protein>
    <submittedName>
        <fullName evidence="2">Uncharacterized protein</fullName>
    </submittedName>
</protein>
<evidence type="ECO:0000256" key="1">
    <source>
        <dbReference type="SAM" id="MobiDB-lite"/>
    </source>
</evidence>